<feature type="domain" description="Signal transduction histidine kinase internal region" evidence="3">
    <location>
        <begin position="120"/>
        <end position="199"/>
    </location>
</feature>
<name>A0A084JLA5_9FIRM</name>
<dbReference type="Pfam" id="PF06580">
    <property type="entry name" value="His_kinase"/>
    <property type="match status" value="1"/>
</dbReference>
<accession>A0A084JLA5</accession>
<protein>
    <submittedName>
        <fullName evidence="4">Histidine kinase</fullName>
    </submittedName>
</protein>
<evidence type="ECO:0000259" key="2">
    <source>
        <dbReference type="Pfam" id="PF02518"/>
    </source>
</evidence>
<dbReference type="GO" id="GO:0000155">
    <property type="term" value="F:phosphorelay sensor kinase activity"/>
    <property type="evidence" value="ECO:0007669"/>
    <property type="project" value="InterPro"/>
</dbReference>
<dbReference type="InterPro" id="IPR036890">
    <property type="entry name" value="HATPase_C_sf"/>
</dbReference>
<dbReference type="InterPro" id="IPR010559">
    <property type="entry name" value="Sig_transdc_His_kin_internal"/>
</dbReference>
<organism evidence="4 5">
    <name type="scientific">Lacrimispora celerecrescens</name>
    <dbReference type="NCBI Taxonomy" id="29354"/>
    <lineage>
        <taxon>Bacteria</taxon>
        <taxon>Bacillati</taxon>
        <taxon>Bacillota</taxon>
        <taxon>Clostridia</taxon>
        <taxon>Lachnospirales</taxon>
        <taxon>Lachnospiraceae</taxon>
        <taxon>Lacrimispora</taxon>
    </lineage>
</organism>
<sequence>MKEKFRFLSVRVILLLAGILTGFMLLLCYALYLTRGQPEQIWLLMAASVLLVLFFYNGYYGIYKPMQETKRVERQFASGSVLNDLLKIRYPHCPESEKVNQRFFEMLGTRELINVSKKQAEYLALQNQINPHFLYNTLEGIRSEALSLGVDSIAEMTEALATFFRYTISNVDHLVNLEDELANIENYYYIQQFRFGKKLQLNIQYACSEELDEMEILQYRLPKLTLQPVVENSIYHGIERKIGEGHLIIKISVTDSRLIIKVSDDGLGMEAERVKMLNEKLKSLSLDDVNPDIDRKGGIAIQNVNNRIKLLFGEEYGIHVYSQVEAGTDVEISLPLVKD</sequence>
<dbReference type="Proteomes" id="UP000028525">
    <property type="component" value="Unassembled WGS sequence"/>
</dbReference>
<evidence type="ECO:0000313" key="5">
    <source>
        <dbReference type="Proteomes" id="UP000028525"/>
    </source>
</evidence>
<dbReference type="EMBL" id="JPME01000015">
    <property type="protein sequence ID" value="KEZ89739.1"/>
    <property type="molecule type" value="Genomic_DNA"/>
</dbReference>
<dbReference type="GO" id="GO:0016020">
    <property type="term" value="C:membrane"/>
    <property type="evidence" value="ECO:0007669"/>
    <property type="project" value="InterPro"/>
</dbReference>
<dbReference type="SUPFAM" id="SSF55874">
    <property type="entry name" value="ATPase domain of HSP90 chaperone/DNA topoisomerase II/histidine kinase"/>
    <property type="match status" value="1"/>
</dbReference>
<feature type="transmembrane region" description="Helical" evidence="1">
    <location>
        <begin position="12"/>
        <end position="34"/>
    </location>
</feature>
<dbReference type="InterPro" id="IPR050640">
    <property type="entry name" value="Bact_2-comp_sensor_kinase"/>
</dbReference>
<reference evidence="4 5" key="1">
    <citation type="submission" date="2014-07" db="EMBL/GenBank/DDBJ databases">
        <title>Draft genome of Clostridium celerecrescens 152B isolated from sediments associated with methane hydrate from Krishna Godavari basin.</title>
        <authorList>
            <person name="Honkalas V.S."/>
            <person name="Dabir A.P."/>
            <person name="Arora P."/>
            <person name="Dhakephalkar P.K."/>
        </authorList>
    </citation>
    <scope>NUCLEOTIDE SEQUENCE [LARGE SCALE GENOMIC DNA]</scope>
    <source>
        <strain evidence="4 5">152B</strain>
    </source>
</reference>
<keyword evidence="4" id="KW-0418">Kinase</keyword>
<dbReference type="RefSeq" id="WP_038281850.1">
    <property type="nucleotide sequence ID" value="NZ_JPME01000015.1"/>
</dbReference>
<feature type="domain" description="Histidine kinase/HSP90-like ATPase" evidence="2">
    <location>
        <begin position="226"/>
        <end position="336"/>
    </location>
</feature>
<keyword evidence="1" id="KW-0812">Transmembrane</keyword>
<keyword evidence="1" id="KW-1133">Transmembrane helix</keyword>
<comment type="caution">
    <text evidence="4">The sequence shown here is derived from an EMBL/GenBank/DDBJ whole genome shotgun (WGS) entry which is preliminary data.</text>
</comment>
<keyword evidence="4" id="KW-0808">Transferase</keyword>
<dbReference type="AlphaFoldDB" id="A0A084JLA5"/>
<dbReference type="InterPro" id="IPR003594">
    <property type="entry name" value="HATPase_dom"/>
</dbReference>
<dbReference type="PANTHER" id="PTHR34220:SF7">
    <property type="entry name" value="SENSOR HISTIDINE KINASE YPDA"/>
    <property type="match status" value="1"/>
</dbReference>
<evidence type="ECO:0000256" key="1">
    <source>
        <dbReference type="SAM" id="Phobius"/>
    </source>
</evidence>
<dbReference type="Gene3D" id="3.30.565.10">
    <property type="entry name" value="Histidine kinase-like ATPase, C-terminal domain"/>
    <property type="match status" value="1"/>
</dbReference>
<dbReference type="Pfam" id="PF02518">
    <property type="entry name" value="HATPase_c"/>
    <property type="match status" value="1"/>
</dbReference>
<feature type="transmembrane region" description="Helical" evidence="1">
    <location>
        <begin position="40"/>
        <end position="62"/>
    </location>
</feature>
<keyword evidence="1" id="KW-0472">Membrane</keyword>
<evidence type="ECO:0000259" key="3">
    <source>
        <dbReference type="Pfam" id="PF06580"/>
    </source>
</evidence>
<gene>
    <name evidence="4" type="ORF">IO98_13770</name>
</gene>
<proteinExistence type="predicted"/>
<dbReference type="PANTHER" id="PTHR34220">
    <property type="entry name" value="SENSOR HISTIDINE KINASE YPDA"/>
    <property type="match status" value="1"/>
</dbReference>
<evidence type="ECO:0000313" key="4">
    <source>
        <dbReference type="EMBL" id="KEZ89739.1"/>
    </source>
</evidence>
<dbReference type="OrthoDB" id="9809348at2"/>
<keyword evidence="5" id="KW-1185">Reference proteome</keyword>
<dbReference type="STRING" id="29354.IO98_13770"/>